<name>A0A1B2JE78_PICPA</name>
<protein>
    <submittedName>
        <fullName evidence="2">BA75_04249T0</fullName>
    </submittedName>
</protein>
<comment type="similarity">
    <text evidence="1">Belongs to the BolA/IbaG family.</text>
</comment>
<dbReference type="Gene3D" id="3.30.300.90">
    <property type="entry name" value="BolA-like"/>
    <property type="match status" value="1"/>
</dbReference>
<reference evidence="2 3" key="1">
    <citation type="submission" date="2016-02" db="EMBL/GenBank/DDBJ databases">
        <title>Comparative genomic and transcriptomic foundation for Pichia pastoris.</title>
        <authorList>
            <person name="Love K.R."/>
            <person name="Shah K.A."/>
            <person name="Whittaker C.A."/>
            <person name="Wu J."/>
            <person name="Bartlett M.C."/>
            <person name="Ma D."/>
            <person name="Leeson R.L."/>
            <person name="Priest M."/>
            <person name="Young S.K."/>
            <person name="Love J.C."/>
        </authorList>
    </citation>
    <scope>NUCLEOTIDE SEQUENCE [LARGE SCALE GENOMIC DNA]</scope>
    <source>
        <strain evidence="2 3">ATCC 28485</strain>
    </source>
</reference>
<gene>
    <name evidence="2" type="primary">YAL044W-A</name>
    <name evidence="2" type="ORF">ATY40_BA7504249</name>
</gene>
<dbReference type="Proteomes" id="UP000094565">
    <property type="component" value="Chromosome 3"/>
</dbReference>
<dbReference type="InterPro" id="IPR002634">
    <property type="entry name" value="BolA"/>
</dbReference>
<dbReference type="PANTHER" id="PTHR46230:SF7">
    <property type="entry name" value="BOLA-LIKE PROTEIN 1"/>
    <property type="match status" value="1"/>
</dbReference>
<proteinExistence type="inferred from homology"/>
<dbReference type="Pfam" id="PF01722">
    <property type="entry name" value="BolA"/>
    <property type="match status" value="1"/>
</dbReference>
<dbReference type="InterPro" id="IPR036065">
    <property type="entry name" value="BolA-like_sf"/>
</dbReference>
<dbReference type="GO" id="GO:0044572">
    <property type="term" value="P:[4Fe-4S] cluster assembly"/>
    <property type="evidence" value="ECO:0007669"/>
    <property type="project" value="TreeGrafter"/>
</dbReference>
<dbReference type="PIRSF" id="PIRSF003113">
    <property type="entry name" value="BolA"/>
    <property type="match status" value="1"/>
</dbReference>
<sequence>MIRSMSKPIEQAIKTKITGAFQPVHLAVKNDSSKHAHHAGLRGATNVTESHFRLTIVSDAFAGKALPARHRMVYTLLDEEIKEKGVHAVQLKTKTPTEWEKDPKDL</sequence>
<dbReference type="PANTHER" id="PTHR46230">
    <property type="match status" value="1"/>
</dbReference>
<organism evidence="2 3">
    <name type="scientific">Komagataella pastoris</name>
    <name type="common">Yeast</name>
    <name type="synonym">Pichia pastoris</name>
    <dbReference type="NCBI Taxonomy" id="4922"/>
    <lineage>
        <taxon>Eukaryota</taxon>
        <taxon>Fungi</taxon>
        <taxon>Dikarya</taxon>
        <taxon>Ascomycota</taxon>
        <taxon>Saccharomycotina</taxon>
        <taxon>Pichiomycetes</taxon>
        <taxon>Pichiales</taxon>
        <taxon>Pichiaceae</taxon>
        <taxon>Komagataella</taxon>
    </lineage>
</organism>
<dbReference type="SUPFAM" id="SSF82657">
    <property type="entry name" value="BolA-like"/>
    <property type="match status" value="1"/>
</dbReference>
<accession>A0A1B2JE78</accession>
<dbReference type="GO" id="GO:0005759">
    <property type="term" value="C:mitochondrial matrix"/>
    <property type="evidence" value="ECO:0007669"/>
    <property type="project" value="TreeGrafter"/>
</dbReference>
<evidence type="ECO:0000313" key="3">
    <source>
        <dbReference type="Proteomes" id="UP000094565"/>
    </source>
</evidence>
<keyword evidence="3" id="KW-1185">Reference proteome</keyword>
<dbReference type="AlphaFoldDB" id="A0A1B2JE78"/>
<dbReference type="OrthoDB" id="411584at2759"/>
<dbReference type="EMBL" id="CP014586">
    <property type="protein sequence ID" value="ANZ76337.1"/>
    <property type="molecule type" value="Genomic_DNA"/>
</dbReference>
<evidence type="ECO:0000313" key="2">
    <source>
        <dbReference type="EMBL" id="ANZ76337.1"/>
    </source>
</evidence>
<evidence type="ECO:0000256" key="1">
    <source>
        <dbReference type="RuleBase" id="RU003860"/>
    </source>
</evidence>